<name>A0A8U8B7A9_GEOPR</name>
<dbReference type="Ensembl" id="ENSCPVT00000028299.1">
    <property type="protein sequence ID" value="ENSCPVP00000025919.1"/>
    <property type="gene ID" value="ENSCPVG00000017104.1"/>
</dbReference>
<reference evidence="1" key="2">
    <citation type="submission" date="2025-08" db="UniProtKB">
        <authorList>
            <consortium name="Ensembl"/>
        </authorList>
    </citation>
    <scope>IDENTIFICATION</scope>
</reference>
<protein>
    <submittedName>
        <fullName evidence="1">Uncharacterized protein</fullName>
    </submittedName>
</protein>
<evidence type="ECO:0000313" key="2">
    <source>
        <dbReference type="Proteomes" id="UP000694382"/>
    </source>
</evidence>
<keyword evidence="2" id="KW-1185">Reference proteome</keyword>
<evidence type="ECO:0000313" key="1">
    <source>
        <dbReference type="Ensembl" id="ENSCPVP00000025919.1"/>
    </source>
</evidence>
<dbReference type="AlphaFoldDB" id="A0A8U8B7A9"/>
<reference evidence="1" key="3">
    <citation type="submission" date="2025-09" db="UniProtKB">
        <authorList>
            <consortium name="Ensembl"/>
        </authorList>
    </citation>
    <scope>IDENTIFICATION</scope>
</reference>
<sequence length="61" mass="7148">RGPRAPAPPAWLLRLGFPRPYRANPRLVKKDMEYRYNLWNSSNQRCYLGNTFFQASVGFTT</sequence>
<reference evidence="1" key="1">
    <citation type="submission" date="2020-02" db="EMBL/GenBank/DDBJ databases">
        <authorList>
            <person name="Enbody D E."/>
            <person name="Pettersson E M."/>
        </authorList>
    </citation>
    <scope>NUCLEOTIDE SEQUENCE [LARGE SCALE GENOMIC DNA]</scope>
</reference>
<organism evidence="1 2">
    <name type="scientific">Geospiza parvula</name>
    <name type="common">Small tree-finch</name>
    <name type="synonym">Camarhynchus parvulus</name>
    <dbReference type="NCBI Taxonomy" id="87175"/>
    <lineage>
        <taxon>Eukaryota</taxon>
        <taxon>Metazoa</taxon>
        <taxon>Chordata</taxon>
        <taxon>Craniata</taxon>
        <taxon>Vertebrata</taxon>
        <taxon>Euteleostomi</taxon>
        <taxon>Archelosauria</taxon>
        <taxon>Archosauria</taxon>
        <taxon>Dinosauria</taxon>
        <taxon>Saurischia</taxon>
        <taxon>Theropoda</taxon>
        <taxon>Coelurosauria</taxon>
        <taxon>Aves</taxon>
        <taxon>Neognathae</taxon>
        <taxon>Neoaves</taxon>
        <taxon>Telluraves</taxon>
        <taxon>Australaves</taxon>
        <taxon>Passeriformes</taxon>
        <taxon>Thraupidae</taxon>
        <taxon>Camarhynchus</taxon>
    </lineage>
</organism>
<accession>A0A8U8B7A9</accession>
<proteinExistence type="predicted"/>
<dbReference type="Proteomes" id="UP000694382">
    <property type="component" value="Chromosome 2"/>
</dbReference>